<gene>
    <name evidence="2" type="ORF">J0895_08955</name>
</gene>
<proteinExistence type="predicted"/>
<evidence type="ECO:0000313" key="2">
    <source>
        <dbReference type="EMBL" id="MBO0349230.1"/>
    </source>
</evidence>
<reference evidence="2 3" key="1">
    <citation type="submission" date="2021-03" db="EMBL/GenBank/DDBJ databases">
        <title>Metabolic Capacity of the Antarctic Cyanobacterium Phormidium pseudopriestleyi that Sustains Oxygenic Photosynthesis in the Presence of Hydrogen Sulfide.</title>
        <authorList>
            <person name="Lumian J.E."/>
            <person name="Jungblut A.D."/>
            <person name="Dillon M.L."/>
            <person name="Hawes I."/>
            <person name="Doran P.T."/>
            <person name="Mackey T.J."/>
            <person name="Dick G.J."/>
            <person name="Grettenberger C.L."/>
            <person name="Sumner D.Y."/>
        </authorList>
    </citation>
    <scope>NUCLEOTIDE SEQUENCE [LARGE SCALE GENOMIC DNA]</scope>
    <source>
        <strain evidence="2 3">FRX01</strain>
    </source>
</reference>
<dbReference type="EMBL" id="JAFLQW010000241">
    <property type="protein sequence ID" value="MBO0349230.1"/>
    <property type="molecule type" value="Genomic_DNA"/>
</dbReference>
<protein>
    <submittedName>
        <fullName evidence="2">CHAT domain-containing protein</fullName>
    </submittedName>
</protein>
<feature type="domain" description="CHAT" evidence="1">
    <location>
        <begin position="41"/>
        <end position="201"/>
    </location>
</feature>
<organism evidence="2 3">
    <name type="scientific">Phormidium pseudopriestleyi FRX01</name>
    <dbReference type="NCBI Taxonomy" id="1759528"/>
    <lineage>
        <taxon>Bacteria</taxon>
        <taxon>Bacillati</taxon>
        <taxon>Cyanobacteriota</taxon>
        <taxon>Cyanophyceae</taxon>
        <taxon>Oscillatoriophycideae</taxon>
        <taxon>Oscillatoriales</taxon>
        <taxon>Oscillatoriaceae</taxon>
        <taxon>Phormidium</taxon>
    </lineage>
</organism>
<accession>A0ABS3FQ38</accession>
<keyword evidence="3" id="KW-1185">Reference proteome</keyword>
<comment type="caution">
    <text evidence="2">The sequence shown here is derived from an EMBL/GenBank/DDBJ whole genome shotgun (WGS) entry which is preliminary data.</text>
</comment>
<evidence type="ECO:0000259" key="1">
    <source>
        <dbReference type="Pfam" id="PF12770"/>
    </source>
</evidence>
<dbReference type="InterPro" id="IPR024983">
    <property type="entry name" value="CHAT_dom"/>
</dbReference>
<evidence type="ECO:0000313" key="3">
    <source>
        <dbReference type="Proteomes" id="UP000664844"/>
    </source>
</evidence>
<dbReference type="Proteomes" id="UP000664844">
    <property type="component" value="Unassembled WGS sequence"/>
</dbReference>
<sequence>MGTKSDSGFHTFILTSGDIQVASFTPEEAATEPETSSPNRTLILRDGSRADIVTQGLTFREIVSQLELFNCRRVVLSACETGLIDSSQLVEDYIGLPSAFLYAGTVTVISSLWSVDDLATAFLMMRFYWTIDLETLSMLEALQSAQTWLRTVSRKDLIRWLREDLKAPKELWQNCDTRLRRSYPDLPFSGLHSWGHFAILGCKRRSVGGLNPSPVKVCL</sequence>
<dbReference type="Pfam" id="PF12770">
    <property type="entry name" value="CHAT"/>
    <property type="match status" value="1"/>
</dbReference>
<name>A0ABS3FQ38_9CYAN</name>